<feature type="compositionally biased region" description="Basic residues" evidence="5">
    <location>
        <begin position="27"/>
        <end position="39"/>
    </location>
</feature>
<evidence type="ECO:0000313" key="7">
    <source>
        <dbReference type="EnsemblMetazoa" id="PPA47222.1"/>
    </source>
</evidence>
<keyword evidence="1 3" id="KW-0238">DNA-binding</keyword>
<evidence type="ECO:0000256" key="1">
    <source>
        <dbReference type="ARBA" id="ARBA00023125"/>
    </source>
</evidence>
<keyword evidence="2 3" id="KW-0539">Nucleus</keyword>
<dbReference type="Pfam" id="PF00505">
    <property type="entry name" value="HMG_box"/>
    <property type="match status" value="1"/>
</dbReference>
<evidence type="ECO:0000256" key="3">
    <source>
        <dbReference type="PROSITE-ProRule" id="PRU00267"/>
    </source>
</evidence>
<feature type="region of interest" description="Disordered" evidence="5">
    <location>
        <begin position="134"/>
        <end position="163"/>
    </location>
</feature>
<dbReference type="PANTHER" id="PTHR46040">
    <property type="entry name" value="HIGH MOBILITY GROUP PROTEIN 2"/>
    <property type="match status" value="1"/>
</dbReference>
<dbReference type="InterPro" id="IPR051965">
    <property type="entry name" value="ChromReg_NeuronalGeneExpr"/>
</dbReference>
<dbReference type="GO" id="GO:0003677">
    <property type="term" value="F:DNA binding"/>
    <property type="evidence" value="ECO:0007669"/>
    <property type="project" value="UniProtKB-UniRule"/>
</dbReference>
<evidence type="ECO:0000256" key="2">
    <source>
        <dbReference type="ARBA" id="ARBA00023242"/>
    </source>
</evidence>
<dbReference type="GO" id="GO:0010468">
    <property type="term" value="P:regulation of gene expression"/>
    <property type="evidence" value="ECO:0000318"/>
    <property type="project" value="GO_Central"/>
</dbReference>
<evidence type="ECO:0000256" key="4">
    <source>
        <dbReference type="SAM" id="Coils"/>
    </source>
</evidence>
<reference evidence="8" key="1">
    <citation type="journal article" date="2008" name="Nat. Genet.">
        <title>The Pristionchus pacificus genome provides a unique perspective on nematode lifestyle and parasitism.</title>
        <authorList>
            <person name="Dieterich C."/>
            <person name="Clifton S.W."/>
            <person name="Schuster L.N."/>
            <person name="Chinwalla A."/>
            <person name="Delehaunty K."/>
            <person name="Dinkelacker I."/>
            <person name="Fulton L."/>
            <person name="Fulton R."/>
            <person name="Godfrey J."/>
            <person name="Minx P."/>
            <person name="Mitreva M."/>
            <person name="Roeseler W."/>
            <person name="Tian H."/>
            <person name="Witte H."/>
            <person name="Yang S.P."/>
            <person name="Wilson R.K."/>
            <person name="Sommer R.J."/>
        </authorList>
    </citation>
    <scope>NUCLEOTIDE SEQUENCE [LARGE SCALE GENOMIC DNA]</scope>
    <source>
        <strain evidence="8">PS312</strain>
    </source>
</reference>
<name>A0A8R1V6L1_PRIPA</name>
<gene>
    <name evidence="7" type="primary">WBGene00305101</name>
</gene>
<feature type="region of interest" description="Disordered" evidence="5">
    <location>
        <begin position="1"/>
        <end position="52"/>
    </location>
</feature>
<organism evidence="7 8">
    <name type="scientific">Pristionchus pacificus</name>
    <name type="common">Parasitic nematode worm</name>
    <dbReference type="NCBI Taxonomy" id="54126"/>
    <lineage>
        <taxon>Eukaryota</taxon>
        <taxon>Metazoa</taxon>
        <taxon>Ecdysozoa</taxon>
        <taxon>Nematoda</taxon>
        <taxon>Chromadorea</taxon>
        <taxon>Rhabditida</taxon>
        <taxon>Rhabditina</taxon>
        <taxon>Diplogasteromorpha</taxon>
        <taxon>Diplogasteroidea</taxon>
        <taxon>Neodiplogasteridae</taxon>
        <taxon>Pristionchus</taxon>
    </lineage>
</organism>
<protein>
    <recommendedName>
        <fullName evidence="6">HMG box domain-containing protein</fullName>
    </recommendedName>
</protein>
<feature type="domain" description="HMG box" evidence="6">
    <location>
        <begin position="47"/>
        <end position="115"/>
    </location>
</feature>
<dbReference type="InterPro" id="IPR009071">
    <property type="entry name" value="HMG_box_dom"/>
</dbReference>
<feature type="DNA-binding region" description="HMG box" evidence="3">
    <location>
        <begin position="47"/>
        <end position="115"/>
    </location>
</feature>
<dbReference type="PROSITE" id="PS50118">
    <property type="entry name" value="HMG_BOX_2"/>
    <property type="match status" value="1"/>
</dbReference>
<sequence>MDESAEYSHHKEDSSSFSILQSGSGGPRRRYHRKDAKKKKIEDPNAPRRPRSAYVHFLSSQRAKYGSAKGGVNQREINEMLAAEWRALNDTERQVFIVKSNVEKEEYVKLMESYIKTDEYKSFNVKLAEIKKKKKRGEHYDDDDEDAKVPSKHKKHGKHGKKIDFDCTPKEQGIFSEEFVMYNKEQEQSLRNLRRQIGQTEDELNSLKRNSHNLDVNSEQLKDLIKKDRMEVDRLEDTVSSWLDIVKDCLEEHDLENEEVRCLDTIVSGTNSQLEAYLEDLLDNSNDNKEIMDKLAKSLSHILFVAHQ</sequence>
<dbReference type="GO" id="GO:0005634">
    <property type="term" value="C:nucleus"/>
    <property type="evidence" value="ECO:0000318"/>
    <property type="project" value="GO_Central"/>
</dbReference>
<dbReference type="PANTHER" id="PTHR46040:SF3">
    <property type="entry name" value="HIGH MOBILITY GROUP PROTEIN 2"/>
    <property type="match status" value="1"/>
</dbReference>
<accession>A0A8R1V6L1</accession>
<evidence type="ECO:0000259" key="6">
    <source>
        <dbReference type="PROSITE" id="PS50118"/>
    </source>
</evidence>
<dbReference type="AlphaFoldDB" id="A0A8R1V6L1"/>
<dbReference type="SUPFAM" id="SSF47095">
    <property type="entry name" value="HMG-box"/>
    <property type="match status" value="1"/>
</dbReference>
<dbReference type="Gene3D" id="1.10.30.10">
    <property type="entry name" value="High mobility group box domain"/>
    <property type="match status" value="1"/>
</dbReference>
<feature type="compositionally biased region" description="Basic residues" evidence="5">
    <location>
        <begin position="150"/>
        <end position="161"/>
    </location>
</feature>
<feature type="coiled-coil region" evidence="4">
    <location>
        <begin position="183"/>
        <end position="238"/>
    </location>
</feature>
<keyword evidence="4" id="KW-0175">Coiled coil</keyword>
<dbReference type="InterPro" id="IPR036910">
    <property type="entry name" value="HMG_box_dom_sf"/>
</dbReference>
<dbReference type="Proteomes" id="UP000005239">
    <property type="component" value="Unassembled WGS sequence"/>
</dbReference>
<feature type="compositionally biased region" description="Basic and acidic residues" evidence="5">
    <location>
        <begin position="1"/>
        <end position="14"/>
    </location>
</feature>
<reference evidence="7" key="2">
    <citation type="submission" date="2022-06" db="UniProtKB">
        <authorList>
            <consortium name="EnsemblMetazoa"/>
        </authorList>
    </citation>
    <scope>IDENTIFICATION</scope>
    <source>
        <strain evidence="7">PS312</strain>
    </source>
</reference>
<proteinExistence type="predicted"/>
<dbReference type="SMART" id="SM00398">
    <property type="entry name" value="HMG"/>
    <property type="match status" value="1"/>
</dbReference>
<keyword evidence="8" id="KW-1185">Reference proteome</keyword>
<evidence type="ECO:0000256" key="5">
    <source>
        <dbReference type="SAM" id="MobiDB-lite"/>
    </source>
</evidence>
<dbReference type="EnsemblMetazoa" id="PPA47222.1">
    <property type="protein sequence ID" value="PPA47222.1"/>
    <property type="gene ID" value="WBGene00305101"/>
</dbReference>
<evidence type="ECO:0000313" key="8">
    <source>
        <dbReference type="Proteomes" id="UP000005239"/>
    </source>
</evidence>
<dbReference type="OrthoDB" id="3213154at2759"/>